<organism evidence="1 2">
    <name type="scientific">Blyttiomyces helicus</name>
    <dbReference type="NCBI Taxonomy" id="388810"/>
    <lineage>
        <taxon>Eukaryota</taxon>
        <taxon>Fungi</taxon>
        <taxon>Fungi incertae sedis</taxon>
        <taxon>Chytridiomycota</taxon>
        <taxon>Chytridiomycota incertae sedis</taxon>
        <taxon>Chytridiomycetes</taxon>
        <taxon>Chytridiomycetes incertae sedis</taxon>
        <taxon>Blyttiomyces</taxon>
    </lineage>
</organism>
<dbReference type="AlphaFoldDB" id="A0A4P9VY92"/>
<reference evidence="2" key="1">
    <citation type="journal article" date="2018" name="Nat. Microbiol.">
        <title>Leveraging single-cell genomics to expand the fungal tree of life.</title>
        <authorList>
            <person name="Ahrendt S.R."/>
            <person name="Quandt C.A."/>
            <person name="Ciobanu D."/>
            <person name="Clum A."/>
            <person name="Salamov A."/>
            <person name="Andreopoulos B."/>
            <person name="Cheng J.F."/>
            <person name="Woyke T."/>
            <person name="Pelin A."/>
            <person name="Henrissat B."/>
            <person name="Reynolds N.K."/>
            <person name="Benny G.L."/>
            <person name="Smith M.E."/>
            <person name="James T.Y."/>
            <person name="Grigoriev I.V."/>
        </authorList>
    </citation>
    <scope>NUCLEOTIDE SEQUENCE [LARGE SCALE GENOMIC DNA]</scope>
</reference>
<sequence length="240" mass="26202">MGRNFGCRGWELFVSELTHKPQVIRASPPGEKEQAYSGSYGTNLNDVLGNDKEDETVKGVHLATNEVAVDLGAAANVRKYATEKDCFGWTSSRPGPRSGTPEGWSKGMKDIEDEHLEEWRRMEVSEREGMPTGQSATPHQRSSCHLLSSNLFDVLKTSPPPPLRSQPIASQSPTSCLEQQKLDRVATARAPGSSHGVGRNRRERLVLANLGDVDLQASTGNVVALCRDELLNHGIGRCTL</sequence>
<dbReference type="EMBL" id="ML000338">
    <property type="protein sequence ID" value="RKO84232.1"/>
    <property type="molecule type" value="Genomic_DNA"/>
</dbReference>
<name>A0A4P9VY92_9FUNG</name>
<dbReference type="Proteomes" id="UP000269721">
    <property type="component" value="Unassembled WGS sequence"/>
</dbReference>
<proteinExistence type="predicted"/>
<protein>
    <submittedName>
        <fullName evidence="1">Uncharacterized protein</fullName>
    </submittedName>
</protein>
<accession>A0A4P9VY92</accession>
<keyword evidence="2" id="KW-1185">Reference proteome</keyword>
<evidence type="ECO:0000313" key="1">
    <source>
        <dbReference type="EMBL" id="RKO84232.1"/>
    </source>
</evidence>
<evidence type="ECO:0000313" key="2">
    <source>
        <dbReference type="Proteomes" id="UP000269721"/>
    </source>
</evidence>
<gene>
    <name evidence="1" type="ORF">BDK51DRAFT_46899</name>
</gene>